<evidence type="ECO:0000313" key="4">
    <source>
        <dbReference type="Proteomes" id="UP000631181"/>
    </source>
</evidence>
<accession>A0A8J8WJQ8</accession>
<dbReference type="Proteomes" id="UP000631181">
    <property type="component" value="Unassembled WGS sequence"/>
</dbReference>
<feature type="domain" description="DUF6314" evidence="2">
    <location>
        <begin position="17"/>
        <end position="127"/>
    </location>
</feature>
<dbReference type="AlphaFoldDB" id="A0A8J8WJQ8"/>
<reference evidence="3" key="1">
    <citation type="journal article" date="2020" name="Front. Microbiol.">
        <title>Gene regulatory networks of Penicillium echinulatum 2HH and Penicillium oxalicum 114-2 inferred by a computational biology approach.</title>
        <authorList>
            <person name="Lenz A.R."/>
            <person name="Galan-Vasquez E."/>
            <person name="Balbinot E."/>
            <person name="De Abreu F.P."/>
            <person name="De Oliveira N.S."/>
            <person name="Da Rosa L.O."/>
            <person name="De Avila E Silva S."/>
            <person name="Camassola M."/>
            <person name="Dillon A.J.P."/>
            <person name="Perez-Rueda E."/>
        </authorList>
    </citation>
    <scope>NUCLEOTIDE SEQUENCE</scope>
    <source>
        <strain evidence="3">S1M29</strain>
    </source>
</reference>
<gene>
    <name evidence="3" type="ORF">PECM_008586</name>
</gene>
<feature type="domain" description="DUF6314" evidence="2">
    <location>
        <begin position="167"/>
        <end position="222"/>
    </location>
</feature>
<dbReference type="OrthoDB" id="66881at2759"/>
<dbReference type="EMBL" id="WIWV01000009">
    <property type="protein sequence ID" value="KAF7719075.1"/>
    <property type="molecule type" value="Genomic_DNA"/>
</dbReference>
<evidence type="ECO:0000313" key="3">
    <source>
        <dbReference type="EMBL" id="KAF7719075.1"/>
    </source>
</evidence>
<name>A0A8J8WJQ8_9EURO</name>
<dbReference type="InterPro" id="IPR045632">
    <property type="entry name" value="DUF6314"/>
</dbReference>
<proteinExistence type="predicted"/>
<evidence type="ECO:0000259" key="2">
    <source>
        <dbReference type="Pfam" id="PF19834"/>
    </source>
</evidence>
<evidence type="ECO:0000256" key="1">
    <source>
        <dbReference type="SAM" id="MobiDB-lite"/>
    </source>
</evidence>
<keyword evidence="4" id="KW-1185">Reference proteome</keyword>
<organism evidence="3 4">
    <name type="scientific">Penicillium ucsense</name>
    <dbReference type="NCBI Taxonomy" id="2839758"/>
    <lineage>
        <taxon>Eukaryota</taxon>
        <taxon>Fungi</taxon>
        <taxon>Dikarya</taxon>
        <taxon>Ascomycota</taxon>
        <taxon>Pezizomycotina</taxon>
        <taxon>Eurotiomycetes</taxon>
        <taxon>Eurotiomycetidae</taxon>
        <taxon>Eurotiales</taxon>
        <taxon>Aspergillaceae</taxon>
        <taxon>Penicillium</taxon>
    </lineage>
</organism>
<feature type="region of interest" description="Disordered" evidence="1">
    <location>
        <begin position="121"/>
        <end position="164"/>
    </location>
</feature>
<protein>
    <recommendedName>
        <fullName evidence="2">DUF6314 domain-containing protein</fullName>
    </recommendedName>
</protein>
<sequence length="223" mass="24770">MPPSRQLLPLLSSLGSSRWTLIRTLHSDNPLDLNGELRGTATFTPLSATTERDWLYSEEGEIPSAVTGGAALPGLRWTKKYIWRESVDAGRISVWFVKVAPGPEEADYLFHNFDFANDVRQGDTTNHTDGRVSEGSSPNVVNEGNKDDEELVTPPTPPNSALDNTETTVLTAQGNHLCINDMYRTAYAFRILSKTGEVVSWASRHVVKGPRKNQDIVNRYERA</sequence>
<comment type="caution">
    <text evidence="3">The sequence shown here is derived from an EMBL/GenBank/DDBJ whole genome shotgun (WGS) entry which is preliminary data.</text>
</comment>
<dbReference type="Pfam" id="PF19834">
    <property type="entry name" value="DUF6314"/>
    <property type="match status" value="2"/>
</dbReference>